<proteinExistence type="predicted"/>
<dbReference type="EMBL" id="LAZR01002536">
    <property type="protein sequence ID" value="KKN28758.1"/>
    <property type="molecule type" value="Genomic_DNA"/>
</dbReference>
<protein>
    <recommendedName>
        <fullName evidence="2">Molybdopterin converting factor</fullName>
    </recommendedName>
</protein>
<name>A0A0F9SHA5_9ZZZZ</name>
<dbReference type="InterPro" id="IPR016155">
    <property type="entry name" value="Mopterin_synth/thiamin_S_b"/>
</dbReference>
<dbReference type="InterPro" id="IPR003749">
    <property type="entry name" value="ThiS/MoaD-like"/>
</dbReference>
<comment type="caution">
    <text evidence="1">The sequence shown here is derived from an EMBL/GenBank/DDBJ whole genome shotgun (WGS) entry which is preliminary data.</text>
</comment>
<evidence type="ECO:0000313" key="1">
    <source>
        <dbReference type="EMBL" id="KKN28758.1"/>
    </source>
</evidence>
<accession>A0A0F9SHA5</accession>
<dbReference type="SUPFAM" id="SSF54285">
    <property type="entry name" value="MoaD/ThiS"/>
    <property type="match status" value="1"/>
</dbReference>
<dbReference type="Pfam" id="PF02597">
    <property type="entry name" value="ThiS"/>
    <property type="match status" value="1"/>
</dbReference>
<evidence type="ECO:0008006" key="2">
    <source>
        <dbReference type="Google" id="ProtNLM"/>
    </source>
</evidence>
<dbReference type="AlphaFoldDB" id="A0A0F9SHA5"/>
<organism evidence="1">
    <name type="scientific">marine sediment metagenome</name>
    <dbReference type="NCBI Taxonomy" id="412755"/>
    <lineage>
        <taxon>unclassified sequences</taxon>
        <taxon>metagenomes</taxon>
        <taxon>ecological metagenomes</taxon>
    </lineage>
</organism>
<gene>
    <name evidence="1" type="ORF">LCGC14_0850950</name>
</gene>
<reference evidence="1" key="1">
    <citation type="journal article" date="2015" name="Nature">
        <title>Complex archaea that bridge the gap between prokaryotes and eukaryotes.</title>
        <authorList>
            <person name="Spang A."/>
            <person name="Saw J.H."/>
            <person name="Jorgensen S.L."/>
            <person name="Zaremba-Niedzwiedzka K."/>
            <person name="Martijn J."/>
            <person name="Lind A.E."/>
            <person name="van Eijk R."/>
            <person name="Schleper C."/>
            <person name="Guy L."/>
            <person name="Ettema T.J."/>
        </authorList>
    </citation>
    <scope>NUCLEOTIDE SEQUENCE</scope>
</reference>
<sequence length="76" mass="8162">MEQIKVLYVNNEGGGFADVIEVDKGTDVGGFFKTQMEGSDAAGYVIRVNKDITPRDRVLQDGDSITITPAKIGGSR</sequence>